<evidence type="ECO:0000313" key="3">
    <source>
        <dbReference type="Proteomes" id="UP000261360"/>
    </source>
</evidence>
<sequence>MKLVRTVRNNPGTTEAQASWNTRDTVNSQVSFTSPRTKKEAPAPKSTPSTHWSKVLWSDETKIELFGHNVQGYVWRSKAAVWQGGGSIVLWGCFAATGTGTLHNVNGTMKEEEDYLQILQHNLKLSAGWKKGTSHVLKPHHITDNKLPFFGKTTSLNTAT</sequence>
<reference evidence="2" key="1">
    <citation type="submission" date="2025-08" db="UniProtKB">
        <authorList>
            <consortium name="Ensembl"/>
        </authorList>
    </citation>
    <scope>IDENTIFICATION</scope>
</reference>
<reference evidence="2" key="2">
    <citation type="submission" date="2025-09" db="UniProtKB">
        <authorList>
            <consortium name="Ensembl"/>
        </authorList>
    </citation>
    <scope>IDENTIFICATION</scope>
</reference>
<dbReference type="GO" id="GO:0003676">
    <property type="term" value="F:nucleic acid binding"/>
    <property type="evidence" value="ECO:0007669"/>
    <property type="project" value="InterPro"/>
</dbReference>
<evidence type="ECO:0008006" key="4">
    <source>
        <dbReference type="Google" id="ProtNLM"/>
    </source>
</evidence>
<dbReference type="Ensembl" id="ENSSLDT00000009220.1">
    <property type="protein sequence ID" value="ENSSLDP00000008923.1"/>
    <property type="gene ID" value="ENSSLDG00000007072.1"/>
</dbReference>
<protein>
    <recommendedName>
        <fullName evidence="4">Transposase Tc1-like domain-containing protein</fullName>
    </recommendedName>
</protein>
<evidence type="ECO:0000313" key="2">
    <source>
        <dbReference type="Ensembl" id="ENSSLDP00000008923.1"/>
    </source>
</evidence>
<feature type="region of interest" description="Disordered" evidence="1">
    <location>
        <begin position="1"/>
        <end position="51"/>
    </location>
</feature>
<evidence type="ECO:0000256" key="1">
    <source>
        <dbReference type="SAM" id="MobiDB-lite"/>
    </source>
</evidence>
<proteinExistence type="predicted"/>
<name>A0A3B4X8J7_SERLL</name>
<dbReference type="AlphaFoldDB" id="A0A3B4X8J7"/>
<organism evidence="2 3">
    <name type="scientific">Seriola lalandi dorsalis</name>
    <dbReference type="NCBI Taxonomy" id="1841481"/>
    <lineage>
        <taxon>Eukaryota</taxon>
        <taxon>Metazoa</taxon>
        <taxon>Chordata</taxon>
        <taxon>Craniata</taxon>
        <taxon>Vertebrata</taxon>
        <taxon>Euteleostomi</taxon>
        <taxon>Actinopterygii</taxon>
        <taxon>Neopterygii</taxon>
        <taxon>Teleostei</taxon>
        <taxon>Neoteleostei</taxon>
        <taxon>Acanthomorphata</taxon>
        <taxon>Carangaria</taxon>
        <taxon>Carangiformes</taxon>
        <taxon>Carangidae</taxon>
        <taxon>Seriola</taxon>
    </lineage>
</organism>
<dbReference type="Proteomes" id="UP000261360">
    <property type="component" value="Unplaced"/>
</dbReference>
<dbReference type="InterPro" id="IPR036397">
    <property type="entry name" value="RNaseH_sf"/>
</dbReference>
<dbReference type="GeneTree" id="ENSGT01110000269572"/>
<keyword evidence="3" id="KW-1185">Reference proteome</keyword>
<dbReference type="Gene3D" id="3.30.420.10">
    <property type="entry name" value="Ribonuclease H-like superfamily/Ribonuclease H"/>
    <property type="match status" value="1"/>
</dbReference>
<dbReference type="STRING" id="1841481.ENSSLDP00000008923"/>
<feature type="compositionally biased region" description="Polar residues" evidence="1">
    <location>
        <begin position="7"/>
        <end position="35"/>
    </location>
</feature>
<accession>A0A3B4X8J7</accession>